<feature type="binding site" evidence="2">
    <location>
        <position position="35"/>
    </location>
    <ligand>
        <name>substrate</name>
    </ligand>
</feature>
<proteinExistence type="predicted"/>
<evidence type="ECO:0000256" key="2">
    <source>
        <dbReference type="PIRSR" id="PIRSR000705-2"/>
    </source>
</evidence>
<dbReference type="Gene3D" id="3.40.50.300">
    <property type="entry name" value="P-loop containing nucleotide triphosphate hydrolases"/>
    <property type="match status" value="1"/>
</dbReference>
<keyword evidence="3" id="KW-0547">Nucleotide-binding</keyword>
<feature type="binding site" evidence="2">
    <location>
        <position position="47"/>
    </location>
    <ligand>
        <name>substrate</name>
    </ligand>
</feature>
<keyword evidence="3" id="KW-0067">ATP-binding</keyword>
<gene>
    <name evidence="5" type="ORF">FRD01_02415</name>
</gene>
<dbReference type="InterPro" id="IPR027417">
    <property type="entry name" value="P-loop_NTPase"/>
</dbReference>
<accession>A0A5B8XLX0</accession>
<dbReference type="InterPro" id="IPR002624">
    <property type="entry name" value="DCK/DGK"/>
</dbReference>
<evidence type="ECO:0000259" key="4">
    <source>
        <dbReference type="Pfam" id="PF01712"/>
    </source>
</evidence>
<dbReference type="GO" id="GO:0005524">
    <property type="term" value="F:ATP binding"/>
    <property type="evidence" value="ECO:0007669"/>
    <property type="project" value="UniProtKB-KW"/>
</dbReference>
<feature type="binding site" evidence="2">
    <location>
        <position position="150"/>
    </location>
    <ligand>
        <name>substrate</name>
    </ligand>
</feature>
<feature type="active site" description="Proton acceptor" evidence="1">
    <location>
        <position position="82"/>
    </location>
</feature>
<dbReference type="PANTHER" id="PTHR10513:SF35">
    <property type="entry name" value="DEOXYADENOSINE KINASE"/>
    <property type="match status" value="1"/>
</dbReference>
<feature type="binding site" evidence="2">
    <location>
        <position position="83"/>
    </location>
    <ligand>
        <name>substrate</name>
    </ligand>
</feature>
<dbReference type="SUPFAM" id="SSF52540">
    <property type="entry name" value="P-loop containing nucleoside triphosphate hydrolases"/>
    <property type="match status" value="1"/>
</dbReference>
<reference evidence="5 6" key="1">
    <citation type="submission" date="2019-08" db="EMBL/GenBank/DDBJ databases">
        <authorList>
            <person name="Liang Q."/>
        </authorList>
    </citation>
    <scope>NUCLEOTIDE SEQUENCE [LARGE SCALE GENOMIC DNA]</scope>
    <source>
        <strain evidence="5 6">V1718</strain>
    </source>
</reference>
<dbReference type="Pfam" id="PF01712">
    <property type="entry name" value="dNK"/>
    <property type="match status" value="1"/>
</dbReference>
<dbReference type="InterPro" id="IPR050566">
    <property type="entry name" value="Deoxyribonucleoside_kinase"/>
</dbReference>
<dbReference type="AlphaFoldDB" id="A0A5B8XLX0"/>
<protein>
    <submittedName>
        <fullName evidence="5">AAA family ATPase</fullName>
    </submittedName>
</protein>
<dbReference type="PANTHER" id="PTHR10513">
    <property type="entry name" value="DEOXYNUCLEOSIDE KINASE"/>
    <property type="match status" value="1"/>
</dbReference>
<feature type="domain" description="Deoxynucleoside kinase" evidence="4">
    <location>
        <begin position="9"/>
        <end position="207"/>
    </location>
</feature>
<dbReference type="InterPro" id="IPR031314">
    <property type="entry name" value="DNK_dom"/>
</dbReference>
<evidence type="ECO:0000313" key="5">
    <source>
        <dbReference type="EMBL" id="QED26131.1"/>
    </source>
</evidence>
<dbReference type="PIRSF" id="PIRSF000705">
    <property type="entry name" value="DNK"/>
    <property type="match status" value="1"/>
</dbReference>
<dbReference type="OrthoDB" id="9776634at2"/>
<keyword evidence="6" id="KW-1185">Reference proteome</keyword>
<dbReference type="GO" id="GO:0005737">
    <property type="term" value="C:cytoplasm"/>
    <property type="evidence" value="ECO:0007669"/>
    <property type="project" value="TreeGrafter"/>
</dbReference>
<name>A0A5B8XLX0_9DELT</name>
<feature type="binding site" evidence="3">
    <location>
        <begin position="11"/>
        <end position="19"/>
    </location>
    <ligand>
        <name>ATP</name>
        <dbReference type="ChEBI" id="CHEBI:30616"/>
    </ligand>
</feature>
<evidence type="ECO:0000313" key="6">
    <source>
        <dbReference type="Proteomes" id="UP000321595"/>
    </source>
</evidence>
<feature type="binding site" evidence="2">
    <location>
        <position position="58"/>
    </location>
    <ligand>
        <name>substrate</name>
    </ligand>
</feature>
<evidence type="ECO:0000256" key="1">
    <source>
        <dbReference type="PIRSR" id="PIRSR000705-1"/>
    </source>
</evidence>
<evidence type="ECO:0000256" key="3">
    <source>
        <dbReference type="PIRSR" id="PIRSR000705-3"/>
    </source>
</evidence>
<sequence>MQPKLFVALAGNIGAGKSTAAKIISRHFGFELFHEPVVENRFLKNYYKDMRRWSFTLQMEFLLARVEHHRSIERLPGGCVQDRTLIEDPEIFAKYLHGLGHMTDNELHLYFDYFQRFNEHVRQPDRVILLHTPDVNVLLRRIAERGREEERGITTDFLRGLNGYYETFDQVSANKYNLEVLKIDVTHRDFRQGEERKRFLEEVQAFLEDALDSNNELPFMVDPTDDRI</sequence>
<dbReference type="KEGG" id="bbae:FRD01_02415"/>
<organism evidence="5 6">
    <name type="scientific">Microvenator marinus</name>
    <dbReference type="NCBI Taxonomy" id="2600177"/>
    <lineage>
        <taxon>Bacteria</taxon>
        <taxon>Deltaproteobacteria</taxon>
        <taxon>Bradymonadales</taxon>
        <taxon>Microvenatoraceae</taxon>
        <taxon>Microvenator</taxon>
    </lineage>
</organism>
<feature type="binding site" evidence="3">
    <location>
        <begin position="141"/>
        <end position="145"/>
    </location>
    <ligand>
        <name>ATP</name>
        <dbReference type="ChEBI" id="CHEBI:30616"/>
    </ligand>
</feature>
<dbReference type="RefSeq" id="WP_146957306.1">
    <property type="nucleotide sequence ID" value="NZ_CP042467.1"/>
</dbReference>
<dbReference type="EMBL" id="CP042467">
    <property type="protein sequence ID" value="QED26131.1"/>
    <property type="molecule type" value="Genomic_DNA"/>
</dbReference>
<feature type="binding site" evidence="2">
    <location>
        <position position="88"/>
    </location>
    <ligand>
        <name>substrate</name>
    </ligand>
</feature>
<dbReference type="Proteomes" id="UP000321595">
    <property type="component" value="Chromosome"/>
</dbReference>
<dbReference type="CDD" id="cd01673">
    <property type="entry name" value="dNK"/>
    <property type="match status" value="1"/>
</dbReference>
<dbReference type="GO" id="GO:0019136">
    <property type="term" value="F:deoxynucleoside kinase activity"/>
    <property type="evidence" value="ECO:0007669"/>
    <property type="project" value="InterPro"/>
</dbReference>